<gene>
    <name evidence="1" type="ORF">SEA_REM711_63</name>
</gene>
<accession>A0A2K9VF02</accession>
<name>A0A2K9VF02_9CAUD</name>
<organism evidence="1 2">
    <name type="scientific">Mycobacterium phage Rem711</name>
    <dbReference type="NCBI Taxonomy" id="2079285"/>
    <lineage>
        <taxon>Viruses</taxon>
        <taxon>Duplodnaviria</taxon>
        <taxon>Heunggongvirae</taxon>
        <taxon>Uroviricota</taxon>
        <taxon>Caudoviricetes</taxon>
        <taxon>Trigintaduovirus</taxon>
        <taxon>Trigintaduovirus rem711</taxon>
    </lineage>
</organism>
<protein>
    <submittedName>
        <fullName evidence="1">Uncharacterized protein</fullName>
    </submittedName>
</protein>
<reference evidence="2" key="1">
    <citation type="submission" date="2018-01" db="EMBL/GenBank/DDBJ databases">
        <authorList>
            <person name="Gatt S.M."/>
            <person name="Isern S."/>
            <person name="Jenkins M."/>
            <person name="Tan A.L."/>
            <person name="Michael S.F."/>
            <person name="Moore R.E."/>
            <person name="Ware V.C."/>
            <person name="Garlena R.A."/>
            <person name="Russell D.A."/>
            <person name="Pope W.H."/>
            <person name="Jacobs-Sera D."/>
            <person name="Hendrix R.W."/>
            <person name="Hatfull G.F."/>
        </authorList>
    </citation>
    <scope>NUCLEOTIDE SEQUENCE [LARGE SCALE GENOMIC DNA]</scope>
</reference>
<sequence>MSAIVTIPSPENGPCDHGTTTVSVPKANGYEVDSNGWLHLKTSAWSGDKIGLFRQWHHVVITPDRGPDGRFVKRGD</sequence>
<keyword evidence="2" id="KW-1185">Reference proteome</keyword>
<dbReference type="Proteomes" id="UP000241185">
    <property type="component" value="Segment"/>
</dbReference>
<evidence type="ECO:0000313" key="2">
    <source>
        <dbReference type="Proteomes" id="UP000241185"/>
    </source>
</evidence>
<dbReference type="EMBL" id="MG770216">
    <property type="protein sequence ID" value="AUV60841.1"/>
    <property type="molecule type" value="Genomic_DNA"/>
</dbReference>
<proteinExistence type="predicted"/>
<evidence type="ECO:0000313" key="1">
    <source>
        <dbReference type="EMBL" id="AUV60841.1"/>
    </source>
</evidence>